<dbReference type="EMBL" id="CADCTS010000067">
    <property type="protein sequence ID" value="CAA9290358.1"/>
    <property type="molecule type" value="Genomic_DNA"/>
</dbReference>
<reference evidence="2" key="1">
    <citation type="submission" date="2020-02" db="EMBL/GenBank/DDBJ databases">
        <authorList>
            <person name="Meier V. D."/>
        </authorList>
    </citation>
    <scope>NUCLEOTIDE SEQUENCE</scope>
    <source>
        <strain evidence="2">AVDCRST_MAG48</strain>
    </source>
</reference>
<accession>A0A6J4JXT0</accession>
<evidence type="ECO:0000256" key="1">
    <source>
        <dbReference type="SAM" id="MobiDB-lite"/>
    </source>
</evidence>
<feature type="compositionally biased region" description="Basic and acidic residues" evidence="1">
    <location>
        <begin position="11"/>
        <end position="29"/>
    </location>
</feature>
<organism evidence="2">
    <name type="scientific">uncultured Friedmanniella sp</name>
    <dbReference type="NCBI Taxonomy" id="335381"/>
    <lineage>
        <taxon>Bacteria</taxon>
        <taxon>Bacillati</taxon>
        <taxon>Actinomycetota</taxon>
        <taxon>Actinomycetes</taxon>
        <taxon>Propionibacteriales</taxon>
        <taxon>Nocardioidaceae</taxon>
        <taxon>Friedmanniella</taxon>
        <taxon>environmental samples</taxon>
    </lineage>
</organism>
<gene>
    <name evidence="2" type="ORF">AVDCRST_MAG48-467</name>
</gene>
<sequence length="120" mass="13402">SDLAHGAGHLTDGRRLRLEEEPGSRPSRVVEVHQAQGVLAHRPVGRLQALERRQRRQPPLEELGHEFGLVVHLVAIEMASDPIRAVFEREEKGLVDASHLDQYVQVVRHLTNHPSVADAP</sequence>
<feature type="region of interest" description="Disordered" evidence="1">
    <location>
        <begin position="1"/>
        <end position="29"/>
    </location>
</feature>
<evidence type="ECO:0000313" key="2">
    <source>
        <dbReference type="EMBL" id="CAA9290358.1"/>
    </source>
</evidence>
<proteinExistence type="predicted"/>
<name>A0A6J4JXT0_9ACTN</name>
<feature type="non-terminal residue" evidence="2">
    <location>
        <position position="1"/>
    </location>
</feature>
<protein>
    <submittedName>
        <fullName evidence="2">Uncharacterized protein</fullName>
    </submittedName>
</protein>
<dbReference type="AlphaFoldDB" id="A0A6J4JXT0"/>